<organism evidence="1 2">
    <name type="scientific">Persea americana</name>
    <name type="common">Avocado</name>
    <dbReference type="NCBI Taxonomy" id="3435"/>
    <lineage>
        <taxon>Eukaryota</taxon>
        <taxon>Viridiplantae</taxon>
        <taxon>Streptophyta</taxon>
        <taxon>Embryophyta</taxon>
        <taxon>Tracheophyta</taxon>
        <taxon>Spermatophyta</taxon>
        <taxon>Magnoliopsida</taxon>
        <taxon>Magnoliidae</taxon>
        <taxon>Laurales</taxon>
        <taxon>Lauraceae</taxon>
        <taxon>Persea</taxon>
    </lineage>
</organism>
<gene>
    <name evidence="1" type="ORF">MRB53_013020</name>
</gene>
<comment type="caution">
    <text evidence="1">The sequence shown here is derived from an EMBL/GenBank/DDBJ whole genome shotgun (WGS) entry which is preliminary data.</text>
</comment>
<reference evidence="1 2" key="1">
    <citation type="journal article" date="2022" name="Hortic Res">
        <title>A haplotype resolved chromosomal level avocado genome allows analysis of novel avocado genes.</title>
        <authorList>
            <person name="Nath O."/>
            <person name="Fletcher S.J."/>
            <person name="Hayward A."/>
            <person name="Shaw L.M."/>
            <person name="Masouleh A.K."/>
            <person name="Furtado A."/>
            <person name="Henry R.J."/>
            <person name="Mitter N."/>
        </authorList>
    </citation>
    <scope>NUCLEOTIDE SEQUENCE [LARGE SCALE GENOMIC DNA]</scope>
    <source>
        <strain evidence="2">cv. Hass</strain>
    </source>
</reference>
<dbReference type="Proteomes" id="UP001234297">
    <property type="component" value="Chromosome 3"/>
</dbReference>
<proteinExistence type="predicted"/>
<evidence type="ECO:0000313" key="1">
    <source>
        <dbReference type="EMBL" id="KAJ8638753.1"/>
    </source>
</evidence>
<keyword evidence="2" id="KW-1185">Reference proteome</keyword>
<dbReference type="EMBL" id="CM056811">
    <property type="protein sequence ID" value="KAJ8638753.1"/>
    <property type="molecule type" value="Genomic_DNA"/>
</dbReference>
<evidence type="ECO:0000313" key="2">
    <source>
        <dbReference type="Proteomes" id="UP001234297"/>
    </source>
</evidence>
<protein>
    <submittedName>
        <fullName evidence="1">Uncharacterized protein</fullName>
    </submittedName>
</protein>
<sequence length="194" mass="20253">MQRRRPPVVVANLEARIFGGRAPCAPMPPSAASAPNSASISSAVTDAFTLAPVTSLSLLSGLEAEKKDLQAALDASNQKLKEEVDRNIGLVAELDMAVAKIYRLKLEDVEIIVSGSGCYSSQRHVVGVVVGGAAAHEEATGGVSRVELGVAAPVDMNPSYRISGVVVGGRESMRERQCSTKSTMVGILESHVLA</sequence>
<name>A0ACC2LZE1_PERAE</name>
<accession>A0ACC2LZE1</accession>